<comment type="caution">
    <text evidence="6">The sequence shown here is derived from an EMBL/GenBank/DDBJ whole genome shotgun (WGS) entry which is preliminary data.</text>
</comment>
<feature type="domain" description="ABC transporter" evidence="5">
    <location>
        <begin position="10"/>
        <end position="238"/>
    </location>
</feature>
<dbReference type="InterPro" id="IPR027417">
    <property type="entry name" value="P-loop_NTPase"/>
</dbReference>
<reference evidence="6 7" key="1">
    <citation type="submission" date="2009-01" db="EMBL/GenBank/DDBJ databases">
        <authorList>
            <person name="Fulton L."/>
            <person name="Clifton S."/>
            <person name="Fulton B."/>
            <person name="Xu J."/>
            <person name="Minx P."/>
            <person name="Pepin K.H."/>
            <person name="Johnson M."/>
            <person name="Bhonagiri V."/>
            <person name="Nash W.E."/>
            <person name="Mardis E.R."/>
            <person name="Wilson R.K."/>
        </authorList>
    </citation>
    <scope>NUCLEOTIDE SEQUENCE [LARGE SCALE GENOMIC DNA]</scope>
    <source>
        <strain evidence="6 7">DSM 15981</strain>
    </source>
</reference>
<dbReference type="AlphaFoldDB" id="C0CYD3"/>
<dbReference type="InterPro" id="IPR003439">
    <property type="entry name" value="ABC_transporter-like_ATP-bd"/>
</dbReference>
<keyword evidence="7" id="KW-1185">Reference proteome</keyword>
<proteinExistence type="predicted"/>
<evidence type="ECO:0000256" key="4">
    <source>
        <dbReference type="ARBA" id="ARBA00066388"/>
    </source>
</evidence>
<dbReference type="GO" id="GO:0015418">
    <property type="term" value="F:ABC-type quaternary ammonium compound transporting activity"/>
    <property type="evidence" value="ECO:0007669"/>
    <property type="project" value="UniProtKB-EC"/>
</dbReference>
<dbReference type="InterPro" id="IPR050093">
    <property type="entry name" value="ABC_SmlMolc_Importer"/>
</dbReference>
<dbReference type="GO" id="GO:0005524">
    <property type="term" value="F:ATP binding"/>
    <property type="evidence" value="ECO:0007669"/>
    <property type="project" value="UniProtKB-KW"/>
</dbReference>
<keyword evidence="1" id="KW-0813">Transport</keyword>
<keyword evidence="3 6" id="KW-0067">ATP-binding</keyword>
<dbReference type="Proteomes" id="UP000004756">
    <property type="component" value="Unassembled WGS sequence"/>
</dbReference>
<keyword evidence="2" id="KW-0547">Nucleotide-binding</keyword>
<dbReference type="EMBL" id="ACCJ01000110">
    <property type="protein sequence ID" value="EEG55905.1"/>
    <property type="molecule type" value="Genomic_DNA"/>
</dbReference>
<dbReference type="FunFam" id="3.40.50.300:FF:000425">
    <property type="entry name" value="Probable ABC transporter, ATP-binding subunit"/>
    <property type="match status" value="1"/>
</dbReference>
<dbReference type="HOGENOM" id="CLU_000604_1_22_9"/>
<dbReference type="PANTHER" id="PTHR42781:SF4">
    <property type="entry name" value="SPERMIDINE_PUTRESCINE IMPORT ATP-BINDING PROTEIN POTA"/>
    <property type="match status" value="1"/>
</dbReference>
<protein>
    <recommendedName>
        <fullName evidence="4">ABC-type quaternary amine transporter</fullName>
        <ecNumber evidence="4">7.6.2.9</ecNumber>
    </recommendedName>
</protein>
<gene>
    <name evidence="6" type="ORF">CLOSTASPAR_02009</name>
</gene>
<dbReference type="GO" id="GO:0016887">
    <property type="term" value="F:ATP hydrolysis activity"/>
    <property type="evidence" value="ECO:0007669"/>
    <property type="project" value="InterPro"/>
</dbReference>
<evidence type="ECO:0000256" key="2">
    <source>
        <dbReference type="ARBA" id="ARBA00022741"/>
    </source>
</evidence>
<dbReference type="SUPFAM" id="SSF52540">
    <property type="entry name" value="P-loop containing nucleoside triphosphate hydrolases"/>
    <property type="match status" value="1"/>
</dbReference>
<sequence>MEIKGGRSMLELRNLKKSYDGTIILQDVNLKIEEGEIVSILGPSGCGKTTLLNLILGLTDADEGSIVFDGRNITNVPMEQRGFNIVFQDYALFPNLNVYRNITYGLKNKPEICTRQEVEELIGLLGLREHLHKKIEQLSGGQKQRVALARTMVMKPKILLLDEPLSALDGVIKESIKDKIRQIARDYRLTTIIVTHDPEEALTLSDKVLIVNEGRISQYGRPEEIIGTPGNEFVREFILNQLVIKRNNIFTLFGQDAGAQMEMRVG</sequence>
<dbReference type="Pfam" id="PF00005">
    <property type="entry name" value="ABC_tran"/>
    <property type="match status" value="1"/>
</dbReference>
<dbReference type="SMART" id="SM00382">
    <property type="entry name" value="AAA"/>
    <property type="match status" value="1"/>
</dbReference>
<dbReference type="PROSITE" id="PS50893">
    <property type="entry name" value="ABC_TRANSPORTER_2"/>
    <property type="match status" value="1"/>
</dbReference>
<name>C0CYD3_9FIRM</name>
<reference evidence="6 7" key="2">
    <citation type="submission" date="2009-02" db="EMBL/GenBank/DDBJ databases">
        <title>Draft genome sequence of Clostridium asparagiforme (DSM 15981).</title>
        <authorList>
            <person name="Sudarsanam P."/>
            <person name="Ley R."/>
            <person name="Guruge J."/>
            <person name="Turnbaugh P.J."/>
            <person name="Mahowald M."/>
            <person name="Liep D."/>
            <person name="Gordon J."/>
        </authorList>
    </citation>
    <scope>NUCLEOTIDE SEQUENCE [LARGE SCALE GENOMIC DNA]</scope>
    <source>
        <strain evidence="6 7">DSM 15981</strain>
    </source>
</reference>
<dbReference type="InterPro" id="IPR003593">
    <property type="entry name" value="AAA+_ATPase"/>
</dbReference>
<evidence type="ECO:0000256" key="1">
    <source>
        <dbReference type="ARBA" id="ARBA00022448"/>
    </source>
</evidence>
<dbReference type="Gene3D" id="3.40.50.300">
    <property type="entry name" value="P-loop containing nucleotide triphosphate hydrolases"/>
    <property type="match status" value="1"/>
</dbReference>
<dbReference type="PANTHER" id="PTHR42781">
    <property type="entry name" value="SPERMIDINE/PUTRESCINE IMPORT ATP-BINDING PROTEIN POTA"/>
    <property type="match status" value="1"/>
</dbReference>
<dbReference type="PROSITE" id="PS00211">
    <property type="entry name" value="ABC_TRANSPORTER_1"/>
    <property type="match status" value="1"/>
</dbReference>
<dbReference type="InterPro" id="IPR017871">
    <property type="entry name" value="ABC_transporter-like_CS"/>
</dbReference>
<organism evidence="6 7">
    <name type="scientific">[Clostridium] asparagiforme DSM 15981</name>
    <dbReference type="NCBI Taxonomy" id="518636"/>
    <lineage>
        <taxon>Bacteria</taxon>
        <taxon>Bacillati</taxon>
        <taxon>Bacillota</taxon>
        <taxon>Clostridia</taxon>
        <taxon>Lachnospirales</taxon>
        <taxon>Lachnospiraceae</taxon>
        <taxon>Enterocloster</taxon>
    </lineage>
</organism>
<accession>C0CYD3</accession>
<evidence type="ECO:0000313" key="7">
    <source>
        <dbReference type="Proteomes" id="UP000004756"/>
    </source>
</evidence>
<dbReference type="EC" id="7.6.2.9" evidence="4"/>
<evidence type="ECO:0000259" key="5">
    <source>
        <dbReference type="PROSITE" id="PS50893"/>
    </source>
</evidence>
<evidence type="ECO:0000313" key="6">
    <source>
        <dbReference type="EMBL" id="EEG55905.1"/>
    </source>
</evidence>
<evidence type="ECO:0000256" key="3">
    <source>
        <dbReference type="ARBA" id="ARBA00022840"/>
    </source>
</evidence>